<evidence type="ECO:0000313" key="7">
    <source>
        <dbReference type="Proteomes" id="UP000724149"/>
    </source>
</evidence>
<dbReference type="EMBL" id="JACSNR010000009">
    <property type="protein sequence ID" value="MBM6923862.1"/>
    <property type="molecule type" value="Genomic_DNA"/>
</dbReference>
<feature type="domain" description="GS catalytic" evidence="5">
    <location>
        <begin position="171"/>
        <end position="589"/>
    </location>
</feature>
<dbReference type="InterPro" id="IPR040577">
    <property type="entry name" value="Gln-synt_C"/>
</dbReference>
<dbReference type="PANTHER" id="PTHR42974">
    <property type="entry name" value="GLUTAMINE SYNTHETASE"/>
    <property type="match status" value="1"/>
</dbReference>
<dbReference type="SMART" id="SM01230">
    <property type="entry name" value="Gln-synt_C"/>
    <property type="match status" value="1"/>
</dbReference>
<dbReference type="PANTHER" id="PTHR42974:SF1">
    <property type="entry name" value="TYPE-3 GLUTAMINE SYNTHETASE"/>
    <property type="match status" value="1"/>
</dbReference>
<evidence type="ECO:0000256" key="2">
    <source>
        <dbReference type="RuleBase" id="RU000384"/>
    </source>
</evidence>
<protein>
    <submittedName>
        <fullName evidence="6">Glutamine synthetase III</fullName>
    </submittedName>
</protein>
<comment type="caution">
    <text evidence="6">The sequence shown here is derived from an EMBL/GenBank/DDBJ whole genome shotgun (WGS) entry which is preliminary data.</text>
</comment>
<dbReference type="InterPro" id="IPR008146">
    <property type="entry name" value="Gln_synth_cat_dom"/>
</dbReference>
<keyword evidence="7" id="KW-1185">Reference proteome</keyword>
<name>A0ABS2GN12_9FIRM</name>
<sequence length="697" mass="77870">MDITKTYGIKVFSDAVMSQRLPRDVYESLKLTQRMGTELDSTIAGAVAAAMRDWAVENGATHYSHWFQPMTNITAGKHEAFIMPDNNNNGNVIMEFSSKDLIQSEPDASSFPNGGLRATFEARGYTSWDPTSPAFIRDQTLFIPTAFCSYTGLALDTKTPQLRSMAALNKQGIRLLRALGNTTSRRLAPYCGNEQEYFLVDRQRYEQRLDLKLCGRTLFGAKPAKAQELDDHYCGRIRIRISDFMHEVDRRLWELGVPAKSEHNEAAPAQHELASVFDIANVDCDRNQLVMEVLRVVAKEKGLACLLHEKPFRGTNGSGKHHNYSLMTDDGINLLSPGKKPEQNLQFQLILCAFIKGVDEYADLLRLSSATASNDHRLGGFEAPPAIISIFLGDYLSSILYKTAHGENMVHGDRSYMRIGAPVLPGVLKDDSDRNRTSPFAFTGNKFEFRMVGSTQSAAVPDAFINTILADVFQQFADRLEEAGPEKRDETVVAIIRETLEQHGRILFNGNNYSKEWEEEAARRGLPIFKTALDVAPAYLDEKNIALFERQQVLSRPECESRYEILVEGIEKVIGIEAHVMMEMAERQILPAVAKYAGDLAGSYENMAKLNLYNDELKEQISALSEDVSGIIRANRELAAAVQSAEQTGCAAEKARAMVDLVRPRMDALRAVCDDAETHVDSACWPMPTYTDLMHRV</sequence>
<feature type="domain" description="GS beta-grasp" evidence="4">
    <location>
        <begin position="61"/>
        <end position="152"/>
    </location>
</feature>
<reference evidence="6 7" key="1">
    <citation type="journal article" date="2021" name="Sci. Rep.">
        <title>The distribution of antibiotic resistance genes in chicken gut microbiota commensals.</title>
        <authorList>
            <person name="Juricova H."/>
            <person name="Matiasovicova J."/>
            <person name="Kubasova T."/>
            <person name="Cejkova D."/>
            <person name="Rychlik I."/>
        </authorList>
    </citation>
    <scope>NUCLEOTIDE SEQUENCE [LARGE SCALE GENOMIC DNA]</scope>
    <source>
        <strain evidence="6 7">An564</strain>
    </source>
</reference>
<dbReference type="PROSITE" id="PS51986">
    <property type="entry name" value="GS_BETA_GRASP"/>
    <property type="match status" value="1"/>
</dbReference>
<dbReference type="PROSITE" id="PS51987">
    <property type="entry name" value="GS_CATALYTIC"/>
    <property type="match status" value="1"/>
</dbReference>
<evidence type="ECO:0000256" key="3">
    <source>
        <dbReference type="SAM" id="Coils"/>
    </source>
</evidence>
<dbReference type="InterPro" id="IPR022147">
    <property type="entry name" value="GSIII_N"/>
</dbReference>
<dbReference type="Pfam" id="PF00120">
    <property type="entry name" value="Gln-synt_C"/>
    <property type="match status" value="1"/>
</dbReference>
<dbReference type="Pfam" id="PF12437">
    <property type="entry name" value="GSIII_N"/>
    <property type="match status" value="1"/>
</dbReference>
<dbReference type="Proteomes" id="UP000724149">
    <property type="component" value="Unassembled WGS sequence"/>
</dbReference>
<dbReference type="InterPro" id="IPR008147">
    <property type="entry name" value="Gln_synt_N"/>
</dbReference>
<feature type="coiled-coil region" evidence="3">
    <location>
        <begin position="607"/>
        <end position="634"/>
    </location>
</feature>
<dbReference type="Gene3D" id="3.30.590.10">
    <property type="entry name" value="Glutamine synthetase/guanido kinase, catalytic domain"/>
    <property type="match status" value="1"/>
</dbReference>
<evidence type="ECO:0000313" key="6">
    <source>
        <dbReference type="EMBL" id="MBM6923862.1"/>
    </source>
</evidence>
<dbReference type="Pfam" id="PF18318">
    <property type="entry name" value="Gln-synt_C-ter"/>
    <property type="match status" value="1"/>
</dbReference>
<dbReference type="RefSeq" id="WP_204721470.1">
    <property type="nucleotide sequence ID" value="NZ_JACSNR010000009.1"/>
</dbReference>
<evidence type="ECO:0000259" key="5">
    <source>
        <dbReference type="PROSITE" id="PS51987"/>
    </source>
</evidence>
<dbReference type="InterPro" id="IPR052725">
    <property type="entry name" value="GS_Type-3"/>
</dbReference>
<comment type="similarity">
    <text evidence="1 2">Belongs to the glutamine synthetase family.</text>
</comment>
<dbReference type="InterPro" id="IPR014746">
    <property type="entry name" value="Gln_synth/guanido_kin_cat_dom"/>
</dbReference>
<gene>
    <name evidence="6" type="ORF">H9X81_09215</name>
</gene>
<keyword evidence="3" id="KW-0175">Coiled coil</keyword>
<organism evidence="6 7">
    <name type="scientific">Hydrogenoanaerobacterium saccharovorans</name>
    <dbReference type="NCBI Taxonomy" id="474960"/>
    <lineage>
        <taxon>Bacteria</taxon>
        <taxon>Bacillati</taxon>
        <taxon>Bacillota</taxon>
        <taxon>Clostridia</taxon>
        <taxon>Eubacteriales</taxon>
        <taxon>Oscillospiraceae</taxon>
        <taxon>Hydrogenoanaerobacterium</taxon>
    </lineage>
</organism>
<evidence type="ECO:0000256" key="1">
    <source>
        <dbReference type="PROSITE-ProRule" id="PRU01330"/>
    </source>
</evidence>
<dbReference type="Gene3D" id="1.20.120.1560">
    <property type="match status" value="1"/>
</dbReference>
<accession>A0ABS2GN12</accession>
<proteinExistence type="inferred from homology"/>
<evidence type="ECO:0000259" key="4">
    <source>
        <dbReference type="PROSITE" id="PS51986"/>
    </source>
</evidence>
<dbReference type="InterPro" id="IPR027303">
    <property type="entry name" value="Gln_synth_gly_rich_site"/>
</dbReference>
<dbReference type="SUPFAM" id="SSF55931">
    <property type="entry name" value="Glutamine synthetase/guanido kinase"/>
    <property type="match status" value="1"/>
</dbReference>
<dbReference type="PROSITE" id="PS00181">
    <property type="entry name" value="GLNA_ATP"/>
    <property type="match status" value="1"/>
</dbReference>